<comment type="caution">
    <text evidence="2">The sequence shown here is derived from an EMBL/GenBank/DDBJ whole genome shotgun (WGS) entry which is preliminary data.</text>
</comment>
<gene>
    <name evidence="2" type="ORF">ACFSVM_08225</name>
</gene>
<keyword evidence="1" id="KW-0732">Signal</keyword>
<feature type="signal peptide" evidence="1">
    <location>
        <begin position="1"/>
        <end position="19"/>
    </location>
</feature>
<dbReference type="EMBL" id="JBHUMJ010000002">
    <property type="protein sequence ID" value="MFD2700455.1"/>
    <property type="molecule type" value="Genomic_DNA"/>
</dbReference>
<evidence type="ECO:0000313" key="2">
    <source>
        <dbReference type="EMBL" id="MFD2700455.1"/>
    </source>
</evidence>
<dbReference type="RefSeq" id="WP_076310863.1">
    <property type="nucleotide sequence ID" value="NZ_JBHUMJ010000002.1"/>
</dbReference>
<accession>A0ABW5SM15</accession>
<proteinExistence type="predicted"/>
<reference evidence="3" key="1">
    <citation type="journal article" date="2019" name="Int. J. Syst. Evol. Microbiol.">
        <title>The Global Catalogue of Microorganisms (GCM) 10K type strain sequencing project: providing services to taxonomists for standard genome sequencing and annotation.</title>
        <authorList>
            <consortium name="The Broad Institute Genomics Platform"/>
            <consortium name="The Broad Institute Genome Sequencing Center for Infectious Disease"/>
            <person name="Wu L."/>
            <person name="Ma J."/>
        </authorList>
    </citation>
    <scope>NUCLEOTIDE SEQUENCE [LARGE SCALE GENOMIC DNA]</scope>
    <source>
        <strain evidence="3">KCTC 33849</strain>
    </source>
</reference>
<evidence type="ECO:0000313" key="3">
    <source>
        <dbReference type="Proteomes" id="UP001597540"/>
    </source>
</evidence>
<feature type="chain" id="PRO_5046991616" evidence="1">
    <location>
        <begin position="20"/>
        <end position="291"/>
    </location>
</feature>
<keyword evidence="3" id="KW-1185">Reference proteome</keyword>
<evidence type="ECO:0000256" key="1">
    <source>
        <dbReference type="SAM" id="SignalP"/>
    </source>
</evidence>
<name>A0ABW5SM15_9BACL</name>
<sequence length="291" mass="31893">MMKIRTQMIWLLLFVFTIAGCGQSTEGGPVPDPGVDQGVVEPNEPEAVIKEARGTLTGLADPHTVEIVIDGKPTAFQLGEGMQDAIAEVEENSVLEFKYEERPIEGQDSLQQLVLIEIISSAQGSEGPKGIDSESPGDGRPAVTEIELQLEGTTEQKEAELVKAADGYSLYVFDIFTFNPETGVLSMDVDPDYEVKIGQESGDTELVQLREEGITRLSKYGTVEEQESGSIDDASLYLKVREETTGDSYEYIIKDIDGTWFIYEVSIPQGEPTEGFKPHAYASLNTIELDQ</sequence>
<protein>
    <submittedName>
        <fullName evidence="2">Uncharacterized protein</fullName>
    </submittedName>
</protein>
<organism evidence="2 3">
    <name type="scientific">Paenibacillus shunpengii</name>
    <dbReference type="NCBI Taxonomy" id="2054424"/>
    <lineage>
        <taxon>Bacteria</taxon>
        <taxon>Bacillati</taxon>
        <taxon>Bacillota</taxon>
        <taxon>Bacilli</taxon>
        <taxon>Bacillales</taxon>
        <taxon>Paenibacillaceae</taxon>
        <taxon>Paenibacillus</taxon>
    </lineage>
</organism>
<dbReference type="PROSITE" id="PS51257">
    <property type="entry name" value="PROKAR_LIPOPROTEIN"/>
    <property type="match status" value="1"/>
</dbReference>
<dbReference type="Proteomes" id="UP001597540">
    <property type="component" value="Unassembled WGS sequence"/>
</dbReference>